<keyword evidence="7" id="KW-1185">Reference proteome</keyword>
<dbReference type="eggNOG" id="KOG3867">
    <property type="taxonomic scope" value="Eukaryota"/>
</dbReference>
<feature type="region of interest" description="Disordered" evidence="3">
    <location>
        <begin position="970"/>
        <end position="989"/>
    </location>
</feature>
<reference evidence="7" key="1">
    <citation type="journal article" date="2013" name="Nature">
        <title>Pan genome of the phytoplankton Emiliania underpins its global distribution.</title>
        <authorList>
            <person name="Read B.A."/>
            <person name="Kegel J."/>
            <person name="Klute M.J."/>
            <person name="Kuo A."/>
            <person name="Lefebvre S.C."/>
            <person name="Maumus F."/>
            <person name="Mayer C."/>
            <person name="Miller J."/>
            <person name="Monier A."/>
            <person name="Salamov A."/>
            <person name="Young J."/>
            <person name="Aguilar M."/>
            <person name="Claverie J.M."/>
            <person name="Frickenhaus S."/>
            <person name="Gonzalez K."/>
            <person name="Herman E.K."/>
            <person name="Lin Y.C."/>
            <person name="Napier J."/>
            <person name="Ogata H."/>
            <person name="Sarno A.F."/>
            <person name="Shmutz J."/>
            <person name="Schroeder D."/>
            <person name="de Vargas C."/>
            <person name="Verret F."/>
            <person name="von Dassow P."/>
            <person name="Valentin K."/>
            <person name="Van de Peer Y."/>
            <person name="Wheeler G."/>
            <person name="Dacks J.B."/>
            <person name="Delwiche C.F."/>
            <person name="Dyhrman S.T."/>
            <person name="Glockner G."/>
            <person name="John U."/>
            <person name="Richards T."/>
            <person name="Worden A.Z."/>
            <person name="Zhang X."/>
            <person name="Grigoriev I.V."/>
            <person name="Allen A.E."/>
            <person name="Bidle K."/>
            <person name="Borodovsky M."/>
            <person name="Bowler C."/>
            <person name="Brownlee C."/>
            <person name="Cock J.M."/>
            <person name="Elias M."/>
            <person name="Gladyshev V.N."/>
            <person name="Groth M."/>
            <person name="Guda C."/>
            <person name="Hadaegh A."/>
            <person name="Iglesias-Rodriguez M.D."/>
            <person name="Jenkins J."/>
            <person name="Jones B.M."/>
            <person name="Lawson T."/>
            <person name="Leese F."/>
            <person name="Lindquist E."/>
            <person name="Lobanov A."/>
            <person name="Lomsadze A."/>
            <person name="Malik S.B."/>
            <person name="Marsh M.E."/>
            <person name="Mackinder L."/>
            <person name="Mock T."/>
            <person name="Mueller-Roeber B."/>
            <person name="Pagarete A."/>
            <person name="Parker M."/>
            <person name="Probert I."/>
            <person name="Quesneville H."/>
            <person name="Raines C."/>
            <person name="Rensing S.A."/>
            <person name="Riano-Pachon D.M."/>
            <person name="Richier S."/>
            <person name="Rokitta S."/>
            <person name="Shiraiwa Y."/>
            <person name="Soanes D.M."/>
            <person name="van der Giezen M."/>
            <person name="Wahlund T.M."/>
            <person name="Williams B."/>
            <person name="Wilson W."/>
            <person name="Wolfe G."/>
            <person name="Wurch L.L."/>
        </authorList>
    </citation>
    <scope>NUCLEOTIDE SEQUENCE</scope>
</reference>
<sequence>MPIDVSIEPGPPGFELLSSSVAVCPRFVVINRLPESLQLRAEVLPARGDVELPAAAPPHVELAAGSRTDVYCFECQRQLFCQRSTHSWEKKCGWKSCESEPPNVIFMISDDLTLNTPVPARTPNLDLLRASGVSFPHTYAQLCSCAPSRVAIFTSLRPDQTGGWTNAREDKVRFLEPPASPYTLLPQAFRDNGYYVRAYGKLLHRGRRAAGASIEILRSVDAYLRSPEPFRFYHDNRTVRGGVTKAELERTTGDVDLAPFDAGQTAEGISVPDDAYEDGWYGDNAAAWVRDWPANAAPFFLCIGFWRPHIPFNAPKMYWDYYGAAEVAAAIPDRYDGMRQMPRGTLSFTAPAAAELLLHGQDFSSTEQEFIPRTPFGLGNGVPNSTMCGDPPMTCWMRPTPLLADARNLLHGYLASVGKLFHALEGSAHGANTVTVFTSDHGYHLGDRGGFWTKHTNFEAAARVPLFIAAPWLPEPGTEAAGVAELIDIYPTLVAMVERKAPGTISVLPSQRLAGTSLLPTLLDPRVPSKSVAYTQFQKRVRTLGPERGEPAKLPNMGGANSKRGANGMGYSVRVRDAGRDYRYTEWWRTADLDAIVAPTIAEDNKTNVNMAWCANPANASTCVAGPAVRELYYYEGASLIETVNAIGTVTAEMAAPLSDGANHNGLGDGWRRCFGQATPLSTPGLAADLTCLVSGLPSKLLRDEPPQLTAAAIASVDCWSEPVAGSSPGPNDGNHVEHSGSIDACRAWCTQMADCKAIIFRANRACYRLNRYYDSLYDPERSWMMVTNYHQGEACLPRCWSEPVAGSSPGPNDGNHVEHSGSIDACRTWCTQMADCKAIIFRANRACYRLNRYYDSLYDPERSWMMVTNYHQGEACLPRCWSEPVAGSSPGPNDGNHVGHSSSIDACRTWCTQMADCKAIIFRANRACYRLNRYYDSLYDPERSWMMVTNYAPCASTFHRMLRHPWTHNVNDGGHGRSSPALRAGDGG</sequence>
<dbReference type="InterPro" id="IPR017850">
    <property type="entry name" value="Alkaline_phosphatase_core_sf"/>
</dbReference>
<dbReference type="Gene3D" id="3.40.720.10">
    <property type="entry name" value="Alkaline Phosphatase, subunit A"/>
    <property type="match status" value="1"/>
</dbReference>
<dbReference type="SUPFAM" id="SSF53649">
    <property type="entry name" value="Alkaline phosphatase-like"/>
    <property type="match status" value="1"/>
</dbReference>
<dbReference type="KEGG" id="ehx:EMIHUDRAFT_216807"/>
<dbReference type="HOGENOM" id="CLU_301971_0_0_1"/>
<keyword evidence="1" id="KW-0479">Metal-binding</keyword>
<evidence type="ECO:0008006" key="8">
    <source>
        <dbReference type="Google" id="ProtNLM"/>
    </source>
</evidence>
<dbReference type="Pfam" id="PF14295">
    <property type="entry name" value="PAN_4"/>
    <property type="match status" value="3"/>
</dbReference>
<dbReference type="Pfam" id="PF00884">
    <property type="entry name" value="Sulfatase"/>
    <property type="match status" value="1"/>
</dbReference>
<feature type="domain" description="Apple" evidence="5">
    <location>
        <begin position="739"/>
        <end position="768"/>
    </location>
</feature>
<name>A0A0D3ICL8_EMIH1</name>
<dbReference type="GeneID" id="17255250"/>
<dbReference type="Proteomes" id="UP000013827">
    <property type="component" value="Unassembled WGS sequence"/>
</dbReference>
<evidence type="ECO:0000259" key="5">
    <source>
        <dbReference type="Pfam" id="PF14295"/>
    </source>
</evidence>
<proteinExistence type="predicted"/>
<dbReference type="InterPro" id="IPR000917">
    <property type="entry name" value="Sulfatase_N"/>
</dbReference>
<dbReference type="GO" id="GO:0005737">
    <property type="term" value="C:cytoplasm"/>
    <property type="evidence" value="ECO:0007669"/>
    <property type="project" value="TreeGrafter"/>
</dbReference>
<protein>
    <recommendedName>
        <fullName evidence="8">Sulfatase N-terminal domain-containing protein</fullName>
    </recommendedName>
</protein>
<feature type="domain" description="Apple" evidence="5">
    <location>
        <begin position="901"/>
        <end position="930"/>
    </location>
</feature>
<evidence type="ECO:0000313" key="7">
    <source>
        <dbReference type="Proteomes" id="UP000013827"/>
    </source>
</evidence>
<feature type="domain" description="Apple" evidence="5">
    <location>
        <begin position="820"/>
        <end position="849"/>
    </location>
</feature>
<organism evidence="6 7">
    <name type="scientific">Emiliania huxleyi (strain CCMP1516)</name>
    <dbReference type="NCBI Taxonomy" id="280463"/>
    <lineage>
        <taxon>Eukaryota</taxon>
        <taxon>Haptista</taxon>
        <taxon>Haptophyta</taxon>
        <taxon>Prymnesiophyceae</taxon>
        <taxon>Isochrysidales</taxon>
        <taxon>Noelaerhabdaceae</taxon>
        <taxon>Emiliania</taxon>
    </lineage>
</organism>
<dbReference type="PANTHER" id="PTHR45953">
    <property type="entry name" value="IDURONATE 2-SULFATASE"/>
    <property type="match status" value="1"/>
</dbReference>
<dbReference type="EnsemblProtists" id="EOD09003">
    <property type="protein sequence ID" value="EOD09003"/>
    <property type="gene ID" value="EMIHUDRAFT_216807"/>
</dbReference>
<dbReference type="PANTHER" id="PTHR45953:SF1">
    <property type="entry name" value="IDURONATE 2-SULFATASE"/>
    <property type="match status" value="1"/>
</dbReference>
<dbReference type="GO" id="GO:0008484">
    <property type="term" value="F:sulfuric ester hydrolase activity"/>
    <property type="evidence" value="ECO:0007669"/>
    <property type="project" value="TreeGrafter"/>
</dbReference>
<evidence type="ECO:0000256" key="3">
    <source>
        <dbReference type="SAM" id="MobiDB-lite"/>
    </source>
</evidence>
<evidence type="ECO:0000313" key="6">
    <source>
        <dbReference type="EnsemblProtists" id="EOD09003"/>
    </source>
</evidence>
<dbReference type="AlphaFoldDB" id="A0A0D3ICL8"/>
<dbReference type="GO" id="GO:0046872">
    <property type="term" value="F:metal ion binding"/>
    <property type="evidence" value="ECO:0007669"/>
    <property type="project" value="UniProtKB-KW"/>
</dbReference>
<dbReference type="InterPro" id="IPR003609">
    <property type="entry name" value="Pan_app"/>
</dbReference>
<keyword evidence="2" id="KW-0378">Hydrolase</keyword>
<evidence type="ECO:0000256" key="1">
    <source>
        <dbReference type="ARBA" id="ARBA00022723"/>
    </source>
</evidence>
<reference evidence="6" key="2">
    <citation type="submission" date="2024-10" db="UniProtKB">
        <authorList>
            <consortium name="EnsemblProtists"/>
        </authorList>
    </citation>
    <scope>IDENTIFICATION</scope>
</reference>
<evidence type="ECO:0000259" key="4">
    <source>
        <dbReference type="Pfam" id="PF00884"/>
    </source>
</evidence>
<evidence type="ECO:0000256" key="2">
    <source>
        <dbReference type="ARBA" id="ARBA00022801"/>
    </source>
</evidence>
<accession>A0A0D3ICL8</accession>
<dbReference type="PaxDb" id="2903-EOD09003"/>
<feature type="domain" description="Sulfatase N-terminal" evidence="4">
    <location>
        <begin position="102"/>
        <end position="495"/>
    </location>
</feature>
<dbReference type="RefSeq" id="XP_005761432.1">
    <property type="nucleotide sequence ID" value="XM_005761375.1"/>
</dbReference>